<dbReference type="STRING" id="273075.gene:9572016"/>
<keyword evidence="2 4" id="KW-0808">Transferase</keyword>
<dbReference type="Proteomes" id="UP000001024">
    <property type="component" value="Chromosome"/>
</dbReference>
<reference evidence="5 6" key="1">
    <citation type="journal article" date="2000" name="Nature">
        <title>The genome sequence of the thermoacidophilic scavenger Thermoplasma acidophilum.</title>
        <authorList>
            <person name="Ruepp A."/>
            <person name="Graml W."/>
            <person name="Santos-Martinez M.L."/>
            <person name="Koretke K.K."/>
            <person name="Volker C."/>
            <person name="Mewes H.W."/>
            <person name="Frishman D."/>
            <person name="Stocker S."/>
            <person name="Lupas A.N."/>
            <person name="Baumeister W."/>
        </authorList>
    </citation>
    <scope>NUCLEOTIDE SEQUENCE [LARGE SCALE GENOMIC DNA]</scope>
    <source>
        <strain evidence="6">ATCC 25905 / DSM 1728 / JCM 9062 / NBRC 15155 / AMRC-C165</strain>
    </source>
</reference>
<keyword evidence="3 4" id="KW-0949">S-adenosyl-L-methionine</keyword>
<dbReference type="KEGG" id="tac:Ta0801"/>
<evidence type="ECO:0000256" key="1">
    <source>
        <dbReference type="ARBA" id="ARBA00022603"/>
    </source>
</evidence>
<dbReference type="InterPro" id="IPR029063">
    <property type="entry name" value="SAM-dependent_MTases_sf"/>
</dbReference>
<dbReference type="InParanoid" id="Q9HK08"/>
<dbReference type="EMBL" id="AL445065">
    <property type="protein sequence ID" value="CAC11931.1"/>
    <property type="molecule type" value="Genomic_DNA"/>
</dbReference>
<dbReference type="DNASU" id="1456350"/>
<dbReference type="GO" id="GO:0043770">
    <property type="term" value="F:demethylmenaquinone methyltransferase activity"/>
    <property type="evidence" value="ECO:0007669"/>
    <property type="project" value="UniProtKB-UniRule"/>
</dbReference>
<dbReference type="HAMAP" id="MF_01813">
    <property type="entry name" value="MenG_UbiE_methyltr"/>
    <property type="match status" value="1"/>
</dbReference>
<evidence type="ECO:0000256" key="2">
    <source>
        <dbReference type="ARBA" id="ARBA00022679"/>
    </source>
</evidence>
<dbReference type="InterPro" id="IPR004033">
    <property type="entry name" value="UbiE/COQ5_MeTrFase"/>
</dbReference>
<comment type="catalytic activity">
    <reaction evidence="4">
        <text>a 2-demethylmenaquinol + S-adenosyl-L-methionine = a menaquinol + S-adenosyl-L-homocysteine + H(+)</text>
        <dbReference type="Rhea" id="RHEA:42640"/>
        <dbReference type="Rhea" id="RHEA-COMP:9539"/>
        <dbReference type="Rhea" id="RHEA-COMP:9563"/>
        <dbReference type="ChEBI" id="CHEBI:15378"/>
        <dbReference type="ChEBI" id="CHEBI:18151"/>
        <dbReference type="ChEBI" id="CHEBI:55437"/>
        <dbReference type="ChEBI" id="CHEBI:57856"/>
        <dbReference type="ChEBI" id="CHEBI:59789"/>
        <dbReference type="EC" id="2.1.1.163"/>
    </reaction>
</comment>
<dbReference type="EC" id="2.1.1.163" evidence="4"/>
<feature type="binding site" evidence="4">
    <location>
        <position position="59"/>
    </location>
    <ligand>
        <name>S-adenosyl-L-methionine</name>
        <dbReference type="ChEBI" id="CHEBI:59789"/>
    </ligand>
</feature>
<comment type="similarity">
    <text evidence="4">Belongs to the class I-like SAM-binding methyltransferase superfamily. MenG/UbiE family.</text>
</comment>
<dbReference type="PANTHER" id="PTHR43591">
    <property type="entry name" value="METHYLTRANSFERASE"/>
    <property type="match status" value="1"/>
</dbReference>
<dbReference type="CDD" id="cd02440">
    <property type="entry name" value="AdoMet_MTases"/>
    <property type="match status" value="1"/>
</dbReference>
<evidence type="ECO:0000313" key="6">
    <source>
        <dbReference type="Proteomes" id="UP000001024"/>
    </source>
</evidence>
<name>Q9HK08_THEAC</name>
<evidence type="ECO:0000313" key="5">
    <source>
        <dbReference type="EMBL" id="CAC11931.1"/>
    </source>
</evidence>
<dbReference type="UniPathway" id="UPA00079">
    <property type="reaction ID" value="UER00169"/>
</dbReference>
<accession>Q9HK08</accession>
<dbReference type="eggNOG" id="arCOG04348">
    <property type="taxonomic scope" value="Archaea"/>
</dbReference>
<dbReference type="PROSITE" id="PS51608">
    <property type="entry name" value="SAM_MT_UBIE"/>
    <property type="match status" value="1"/>
</dbReference>
<dbReference type="Pfam" id="PF01209">
    <property type="entry name" value="Ubie_methyltran"/>
    <property type="match status" value="1"/>
</dbReference>
<comment type="caution">
    <text evidence="4">Lacks conserved residue(s) required for the propagation of feature annotation.</text>
</comment>
<dbReference type="PaxDb" id="273075-Ta0801"/>
<comment type="pathway">
    <text evidence="4">Quinol/quinone metabolism; menaquinone biosynthesis; menaquinol from 1,4-dihydroxy-2-naphthoate: step 2/2.</text>
</comment>
<dbReference type="SUPFAM" id="SSF53335">
    <property type="entry name" value="S-adenosyl-L-methionine-dependent methyltransferases"/>
    <property type="match status" value="1"/>
</dbReference>
<dbReference type="PANTHER" id="PTHR43591:SF24">
    <property type="entry name" value="2-METHOXY-6-POLYPRENYL-1,4-BENZOQUINOL METHYLASE, MITOCHONDRIAL"/>
    <property type="match status" value="1"/>
</dbReference>
<dbReference type="GO" id="GO:0009234">
    <property type="term" value="P:menaquinone biosynthetic process"/>
    <property type="evidence" value="ECO:0007669"/>
    <property type="project" value="UniProtKB-UniRule"/>
</dbReference>
<feature type="binding site" evidence="4">
    <location>
        <position position="79"/>
    </location>
    <ligand>
        <name>S-adenosyl-L-methionine</name>
        <dbReference type="ChEBI" id="CHEBI:59789"/>
    </ligand>
</feature>
<gene>
    <name evidence="4" type="primary">menG</name>
    <name evidence="5" type="ordered locus">Ta0801</name>
</gene>
<proteinExistence type="inferred from homology"/>
<dbReference type="HOGENOM" id="CLU_037990_0_0_2"/>
<evidence type="ECO:0000256" key="3">
    <source>
        <dbReference type="ARBA" id="ARBA00022691"/>
    </source>
</evidence>
<protein>
    <recommendedName>
        <fullName evidence="4">Demethylmenaquinone methyltransferase</fullName>
        <ecNumber evidence="4">2.1.1.163</ecNumber>
    </recommendedName>
</protein>
<evidence type="ECO:0000256" key="4">
    <source>
        <dbReference type="HAMAP-Rule" id="MF_01813"/>
    </source>
</evidence>
<keyword evidence="1 4" id="KW-0489">Methyltransferase</keyword>
<organism evidence="5 6">
    <name type="scientific">Thermoplasma acidophilum (strain ATCC 25905 / DSM 1728 / JCM 9062 / NBRC 15155 / AMRC-C165)</name>
    <dbReference type="NCBI Taxonomy" id="273075"/>
    <lineage>
        <taxon>Archaea</taxon>
        <taxon>Methanobacteriati</taxon>
        <taxon>Thermoplasmatota</taxon>
        <taxon>Thermoplasmata</taxon>
        <taxon>Thermoplasmatales</taxon>
        <taxon>Thermoplasmataceae</taxon>
        <taxon>Thermoplasma</taxon>
    </lineage>
</organism>
<sequence length="229" mass="25962">MAMMAKHQAVKKIFDQIATKYDLIDTIISLGLDQHWRRVLVSSLGLREGMRCLDCGAGSGKVTELIYFRCGGCDVTALDITDSMFNPELKKYVKFVVSPAESLPFPDASFDRVSSAFLTRNLADIDRYFAEVYRVLRPGGVFVNMDIYNPTRPVISEFFSLYFYRFVPFFGNRATGSKNYTYLANTVKYFHRPSVISQKLADRGFSVEATDLFFGAVYLHRSVKPEGRG</sequence>
<dbReference type="GO" id="GO:0032259">
    <property type="term" value="P:methylation"/>
    <property type="evidence" value="ECO:0007669"/>
    <property type="project" value="UniProtKB-KW"/>
</dbReference>
<dbReference type="Gene3D" id="3.40.50.150">
    <property type="entry name" value="Vaccinia Virus protein VP39"/>
    <property type="match status" value="1"/>
</dbReference>
<keyword evidence="6" id="KW-1185">Reference proteome</keyword>
<keyword evidence="5" id="KW-0830">Ubiquinone</keyword>
<keyword evidence="4" id="KW-0474">Menaquinone biosynthesis</keyword>
<comment type="function">
    <text evidence="4">Methyltransferase required for the conversion of demethylmenaquinol (DMKH2) to menaquinol (MKH2).</text>
</comment>
<dbReference type="AlphaFoldDB" id="Q9HK08"/>
<dbReference type="EnsemblBacteria" id="CAC11931">
    <property type="protein sequence ID" value="CAC11931"/>
    <property type="gene ID" value="CAC11931"/>
</dbReference>